<comment type="subcellular location">
    <subcellularLocation>
        <location evidence="1">Nucleus</location>
    </subcellularLocation>
</comment>
<keyword evidence="3" id="KW-0238">DNA-binding</keyword>
<evidence type="ECO:0000256" key="6">
    <source>
        <dbReference type="ARBA" id="ARBA00038447"/>
    </source>
</evidence>
<dbReference type="PANTHER" id="PTHR28605">
    <property type="entry name" value="CTF8, CHROMOSOME TRANSMISSION FIDELITY FACTOR 8 HOMOLOG (S. CEREVISIAE)"/>
    <property type="match status" value="1"/>
</dbReference>
<feature type="non-terminal residue" evidence="8">
    <location>
        <position position="143"/>
    </location>
</feature>
<comment type="similarity">
    <text evidence="6">Belongs to the CTF8 family.</text>
</comment>
<keyword evidence="5" id="KW-0131">Cell cycle</keyword>
<dbReference type="InterPro" id="IPR018607">
    <property type="entry name" value="Ctf8"/>
</dbReference>
<dbReference type="OrthoDB" id="121932at2759"/>
<dbReference type="PANTHER" id="PTHR28605:SF1">
    <property type="entry name" value="CHROMOSOME TRANSMISSION FIDELITY FACTOR 8"/>
    <property type="match status" value="1"/>
</dbReference>
<dbReference type="GO" id="GO:0003677">
    <property type="term" value="F:DNA binding"/>
    <property type="evidence" value="ECO:0007669"/>
    <property type="project" value="UniProtKB-KW"/>
</dbReference>
<dbReference type="GO" id="GO:0007064">
    <property type="term" value="P:mitotic sister chromatid cohesion"/>
    <property type="evidence" value="ECO:0007669"/>
    <property type="project" value="InterPro"/>
</dbReference>
<feature type="compositionally biased region" description="Pro residues" evidence="7">
    <location>
        <begin position="1"/>
        <end position="11"/>
    </location>
</feature>
<dbReference type="EMBL" id="KZ805383">
    <property type="protein sequence ID" value="PVH99891.1"/>
    <property type="molecule type" value="Genomic_DNA"/>
</dbReference>
<evidence type="ECO:0000256" key="2">
    <source>
        <dbReference type="ARBA" id="ARBA00022705"/>
    </source>
</evidence>
<evidence type="ECO:0008006" key="10">
    <source>
        <dbReference type="Google" id="ProtNLM"/>
    </source>
</evidence>
<evidence type="ECO:0000256" key="3">
    <source>
        <dbReference type="ARBA" id="ARBA00023125"/>
    </source>
</evidence>
<keyword evidence="4" id="KW-0539">Nucleus</keyword>
<evidence type="ECO:0000256" key="7">
    <source>
        <dbReference type="SAM" id="MobiDB-lite"/>
    </source>
</evidence>
<feature type="compositionally biased region" description="Low complexity" evidence="7">
    <location>
        <begin position="12"/>
        <end position="21"/>
    </location>
</feature>
<accession>A0A2V1DPT5</accession>
<feature type="region of interest" description="Disordered" evidence="7">
    <location>
        <begin position="1"/>
        <end position="28"/>
    </location>
</feature>
<evidence type="ECO:0000256" key="5">
    <source>
        <dbReference type="ARBA" id="ARBA00023306"/>
    </source>
</evidence>
<sequence length="143" mass="15798">MPTIPLHPLPPRSSTTTAPTTNPLPPLLHTPSGLALLELQGTIHFPPPSTSQNTDATLVGHLTFPLYNPALNGEGDTKWMKKVYFYVGESQRMSGEVKKLGNPFAVVRKRDAGEGEEMEGKEELEIVEIVRYKVVFSHRPEPV</sequence>
<dbReference type="GO" id="GO:0006260">
    <property type="term" value="P:DNA replication"/>
    <property type="evidence" value="ECO:0007669"/>
    <property type="project" value="UniProtKB-KW"/>
</dbReference>
<dbReference type="AlphaFoldDB" id="A0A2V1DPT5"/>
<dbReference type="Proteomes" id="UP000244855">
    <property type="component" value="Unassembled WGS sequence"/>
</dbReference>
<evidence type="ECO:0000256" key="1">
    <source>
        <dbReference type="ARBA" id="ARBA00004123"/>
    </source>
</evidence>
<proteinExistence type="inferred from homology"/>
<dbReference type="GO" id="GO:0031390">
    <property type="term" value="C:Ctf18 RFC-like complex"/>
    <property type="evidence" value="ECO:0007669"/>
    <property type="project" value="InterPro"/>
</dbReference>
<dbReference type="STRING" id="97972.A0A2V1DPT5"/>
<dbReference type="Pfam" id="PF09696">
    <property type="entry name" value="Ctf8"/>
    <property type="match status" value="1"/>
</dbReference>
<keyword evidence="2" id="KW-0235">DNA replication</keyword>
<evidence type="ECO:0000313" key="8">
    <source>
        <dbReference type="EMBL" id="PVH99891.1"/>
    </source>
</evidence>
<organism evidence="8 9">
    <name type="scientific">Periconia macrospinosa</name>
    <dbReference type="NCBI Taxonomy" id="97972"/>
    <lineage>
        <taxon>Eukaryota</taxon>
        <taxon>Fungi</taxon>
        <taxon>Dikarya</taxon>
        <taxon>Ascomycota</taxon>
        <taxon>Pezizomycotina</taxon>
        <taxon>Dothideomycetes</taxon>
        <taxon>Pleosporomycetidae</taxon>
        <taxon>Pleosporales</taxon>
        <taxon>Massarineae</taxon>
        <taxon>Periconiaceae</taxon>
        <taxon>Periconia</taxon>
    </lineage>
</organism>
<name>A0A2V1DPT5_9PLEO</name>
<keyword evidence="9" id="KW-1185">Reference proteome</keyword>
<evidence type="ECO:0000313" key="9">
    <source>
        <dbReference type="Proteomes" id="UP000244855"/>
    </source>
</evidence>
<protein>
    <recommendedName>
        <fullName evidence="10">Sister chromatid cohesion protein Ctf8</fullName>
    </recommendedName>
</protein>
<gene>
    <name evidence="8" type="ORF">DM02DRAFT_465973</name>
</gene>
<evidence type="ECO:0000256" key="4">
    <source>
        <dbReference type="ARBA" id="ARBA00023242"/>
    </source>
</evidence>
<reference evidence="8 9" key="1">
    <citation type="journal article" date="2018" name="Sci. Rep.">
        <title>Comparative genomics provides insights into the lifestyle and reveals functional heterogeneity of dark septate endophytic fungi.</title>
        <authorList>
            <person name="Knapp D.G."/>
            <person name="Nemeth J.B."/>
            <person name="Barry K."/>
            <person name="Hainaut M."/>
            <person name="Henrissat B."/>
            <person name="Johnson J."/>
            <person name="Kuo A."/>
            <person name="Lim J.H.P."/>
            <person name="Lipzen A."/>
            <person name="Nolan M."/>
            <person name="Ohm R.A."/>
            <person name="Tamas L."/>
            <person name="Grigoriev I.V."/>
            <person name="Spatafora J.W."/>
            <person name="Nagy L.G."/>
            <person name="Kovacs G.M."/>
        </authorList>
    </citation>
    <scope>NUCLEOTIDE SEQUENCE [LARGE SCALE GENOMIC DNA]</scope>
    <source>
        <strain evidence="8 9">DSE2036</strain>
    </source>
</reference>